<dbReference type="PROSITE" id="PS50011">
    <property type="entry name" value="PROTEIN_KINASE_DOM"/>
    <property type="match status" value="1"/>
</dbReference>
<keyword evidence="4" id="KW-0547">Nucleotide-binding</keyword>
<dbReference type="GO" id="GO:0005737">
    <property type="term" value="C:cytoplasm"/>
    <property type="evidence" value="ECO:0007669"/>
    <property type="project" value="TreeGrafter"/>
</dbReference>
<sequence>MAEDFSKIAENRLKNTIDKTKASIELYYEGLKKDYDELQKRLKKVDELANSDEKEKEKLIETLSETETEFYRLRRTRIGKDDFEPLKIIGRGAFGEVRLVQKKDTGRIYAMKILRKAETIDRQQVYSCPNKF</sequence>
<evidence type="ECO:0000313" key="7">
    <source>
        <dbReference type="EMBL" id="NDJ94293.1"/>
    </source>
</evidence>
<feature type="binding site" evidence="4">
    <location>
        <position position="112"/>
    </location>
    <ligand>
        <name>ATP</name>
        <dbReference type="ChEBI" id="CHEBI:30616"/>
    </ligand>
</feature>
<keyword evidence="4" id="KW-0067">ATP-binding</keyword>
<organism evidence="7">
    <name type="scientific">Henneguya salminicola</name>
    <name type="common">Myxosporean</name>
    <dbReference type="NCBI Taxonomy" id="69463"/>
    <lineage>
        <taxon>Eukaryota</taxon>
        <taxon>Metazoa</taxon>
        <taxon>Cnidaria</taxon>
        <taxon>Myxozoa</taxon>
        <taxon>Myxosporea</taxon>
        <taxon>Bivalvulida</taxon>
        <taxon>Platysporina</taxon>
        <taxon>Myxobolidae</taxon>
        <taxon>Henneguya</taxon>
    </lineage>
</organism>
<keyword evidence="1" id="KW-0597">Phosphoprotein</keyword>
<dbReference type="InterPro" id="IPR050839">
    <property type="entry name" value="Rho-assoc_Ser/Thr_Kinase"/>
</dbReference>
<dbReference type="EMBL" id="GHBP01007643">
    <property type="protein sequence ID" value="NDJ94293.1"/>
    <property type="molecule type" value="Transcribed_RNA"/>
</dbReference>
<dbReference type="InterPro" id="IPR000719">
    <property type="entry name" value="Prot_kinase_dom"/>
</dbReference>
<comment type="catalytic activity">
    <reaction evidence="3">
        <text>L-seryl-[protein] + ATP = O-phospho-L-seryl-[protein] + ADP + H(+)</text>
        <dbReference type="Rhea" id="RHEA:17989"/>
        <dbReference type="Rhea" id="RHEA-COMP:9863"/>
        <dbReference type="Rhea" id="RHEA-COMP:11604"/>
        <dbReference type="ChEBI" id="CHEBI:15378"/>
        <dbReference type="ChEBI" id="CHEBI:29999"/>
        <dbReference type="ChEBI" id="CHEBI:30616"/>
        <dbReference type="ChEBI" id="CHEBI:83421"/>
        <dbReference type="ChEBI" id="CHEBI:456216"/>
        <dbReference type="EC" id="2.7.11.1"/>
    </reaction>
</comment>
<accession>A0A6G3MJZ4</accession>
<dbReference type="InterPro" id="IPR011009">
    <property type="entry name" value="Kinase-like_dom_sf"/>
</dbReference>
<feature type="domain" description="Protein kinase" evidence="6">
    <location>
        <begin position="83"/>
        <end position="132"/>
    </location>
</feature>
<proteinExistence type="predicted"/>
<dbReference type="SUPFAM" id="SSF56112">
    <property type="entry name" value="Protein kinase-like (PK-like)"/>
    <property type="match status" value="1"/>
</dbReference>
<dbReference type="PROSITE" id="PS00107">
    <property type="entry name" value="PROTEIN_KINASE_ATP"/>
    <property type="match status" value="1"/>
</dbReference>
<evidence type="ECO:0000256" key="4">
    <source>
        <dbReference type="PROSITE-ProRule" id="PRU10141"/>
    </source>
</evidence>
<comment type="catalytic activity">
    <reaction evidence="2">
        <text>L-threonyl-[protein] + ATP = O-phospho-L-threonyl-[protein] + ADP + H(+)</text>
        <dbReference type="Rhea" id="RHEA:46608"/>
        <dbReference type="Rhea" id="RHEA-COMP:11060"/>
        <dbReference type="Rhea" id="RHEA-COMP:11605"/>
        <dbReference type="ChEBI" id="CHEBI:15378"/>
        <dbReference type="ChEBI" id="CHEBI:30013"/>
        <dbReference type="ChEBI" id="CHEBI:30616"/>
        <dbReference type="ChEBI" id="CHEBI:61977"/>
        <dbReference type="ChEBI" id="CHEBI:456216"/>
        <dbReference type="EC" id="2.7.11.1"/>
    </reaction>
</comment>
<name>A0A6G3MJZ4_HENSL</name>
<dbReference type="Gene3D" id="3.30.200.20">
    <property type="entry name" value="Phosphorylase Kinase, domain 1"/>
    <property type="match status" value="1"/>
</dbReference>
<dbReference type="GO" id="GO:0005524">
    <property type="term" value="F:ATP binding"/>
    <property type="evidence" value="ECO:0007669"/>
    <property type="project" value="UniProtKB-UniRule"/>
</dbReference>
<reference evidence="7" key="1">
    <citation type="submission" date="2018-11" db="EMBL/GenBank/DDBJ databases">
        <title>Henneguya salminicola genome and transcriptome.</title>
        <authorList>
            <person name="Yahalomi D."/>
            <person name="Atkinson S.D."/>
            <person name="Neuhof M."/>
            <person name="Chang E.S."/>
            <person name="Philippe H."/>
            <person name="Cartwright P."/>
            <person name="Bartholomew J.L."/>
            <person name="Huchon D."/>
        </authorList>
    </citation>
    <scope>NUCLEOTIDE SEQUENCE</scope>
    <source>
        <strain evidence="7">Hz1</strain>
        <tissue evidence="7">Whole</tissue>
    </source>
</reference>
<dbReference type="InterPro" id="IPR017441">
    <property type="entry name" value="Protein_kinase_ATP_BS"/>
</dbReference>
<keyword evidence="7" id="KW-0808">Transferase</keyword>
<evidence type="ECO:0000256" key="2">
    <source>
        <dbReference type="ARBA" id="ARBA00047899"/>
    </source>
</evidence>
<dbReference type="GO" id="GO:0004674">
    <property type="term" value="F:protein serine/threonine kinase activity"/>
    <property type="evidence" value="ECO:0007669"/>
    <property type="project" value="UniProtKB-EC"/>
</dbReference>
<evidence type="ECO:0000256" key="1">
    <source>
        <dbReference type="ARBA" id="ARBA00022553"/>
    </source>
</evidence>
<evidence type="ECO:0000256" key="3">
    <source>
        <dbReference type="ARBA" id="ARBA00048679"/>
    </source>
</evidence>
<evidence type="ECO:0000259" key="6">
    <source>
        <dbReference type="PROSITE" id="PS50011"/>
    </source>
</evidence>
<evidence type="ECO:0000256" key="5">
    <source>
        <dbReference type="SAM" id="Coils"/>
    </source>
</evidence>
<keyword evidence="5" id="KW-0175">Coiled coil</keyword>
<dbReference type="PANTHER" id="PTHR22988">
    <property type="entry name" value="MYOTONIC DYSTROPHY S/T KINASE-RELATED"/>
    <property type="match status" value="1"/>
</dbReference>
<dbReference type="GO" id="GO:0031032">
    <property type="term" value="P:actomyosin structure organization"/>
    <property type="evidence" value="ECO:0007669"/>
    <property type="project" value="TreeGrafter"/>
</dbReference>
<dbReference type="GO" id="GO:0005856">
    <property type="term" value="C:cytoskeleton"/>
    <property type="evidence" value="ECO:0007669"/>
    <property type="project" value="TreeGrafter"/>
</dbReference>
<dbReference type="AlphaFoldDB" id="A0A6G3MJZ4"/>
<protein>
    <submittedName>
        <fullName evidence="7">Serine/threonine-protein kinase 38 (Trinotate prediction)</fullName>
    </submittedName>
</protein>
<keyword evidence="7" id="KW-0418">Kinase</keyword>
<feature type="coiled-coil region" evidence="5">
    <location>
        <begin position="21"/>
        <end position="69"/>
    </location>
</feature>
<dbReference type="PANTHER" id="PTHR22988:SF71">
    <property type="entry name" value="CITRON RHO-INTERACTING KINASE"/>
    <property type="match status" value="1"/>
</dbReference>